<dbReference type="SUPFAM" id="SSF58104">
    <property type="entry name" value="Methyl-accepting chemotaxis protein (MCP) signaling domain"/>
    <property type="match status" value="1"/>
</dbReference>
<reference evidence="2" key="1">
    <citation type="submission" date="2022-07" db="EMBL/GenBank/DDBJ databases">
        <title>Alkalimarinus sp. nov., isolated from gut of a Alitta virens.</title>
        <authorList>
            <person name="Yang A.I."/>
            <person name="Shin N.-R."/>
        </authorList>
    </citation>
    <scope>NUCLEOTIDE SEQUENCE</scope>
    <source>
        <strain evidence="2">FA028</strain>
    </source>
</reference>
<accession>A0A9E8HUQ2</accession>
<gene>
    <name evidence="2" type="ORF">NNL22_17710</name>
</gene>
<dbReference type="Gene3D" id="1.20.120.30">
    <property type="entry name" value="Aspartate receptor, ligand-binding domain"/>
    <property type="match status" value="1"/>
</dbReference>
<dbReference type="InterPro" id="IPR025991">
    <property type="entry name" value="Chemoreceptor_zinc-bind_dom"/>
</dbReference>
<protein>
    <submittedName>
        <fullName evidence="2">CZB domain-containing protein</fullName>
    </submittedName>
</protein>
<evidence type="ECO:0000259" key="1">
    <source>
        <dbReference type="Pfam" id="PF13682"/>
    </source>
</evidence>
<feature type="domain" description="Chemoreceptor zinc-binding" evidence="1">
    <location>
        <begin position="78"/>
        <end position="144"/>
    </location>
</feature>
<evidence type="ECO:0000313" key="3">
    <source>
        <dbReference type="Proteomes" id="UP001164472"/>
    </source>
</evidence>
<proteinExistence type="predicted"/>
<dbReference type="Proteomes" id="UP001164472">
    <property type="component" value="Chromosome"/>
</dbReference>
<dbReference type="KEGG" id="asem:NNL22_17710"/>
<dbReference type="EMBL" id="CP101527">
    <property type="protein sequence ID" value="UZW76886.1"/>
    <property type="molecule type" value="Genomic_DNA"/>
</dbReference>
<organism evidence="2 3">
    <name type="scientific">Alkalimarinus sediminis</name>
    <dbReference type="NCBI Taxonomy" id="1632866"/>
    <lineage>
        <taxon>Bacteria</taxon>
        <taxon>Pseudomonadati</taxon>
        <taxon>Pseudomonadota</taxon>
        <taxon>Gammaproteobacteria</taxon>
        <taxon>Alteromonadales</taxon>
        <taxon>Alteromonadaceae</taxon>
        <taxon>Alkalimarinus</taxon>
    </lineage>
</organism>
<name>A0A9E8HUQ2_9ALTE</name>
<sequence>MNIQIAAASEQQSSVAEEISANLVRVCDISNNTSLQAEQARKDTESLAEISSNLTQLIKQSGVDTGQLLDLSSAKAAHLNWKTKLRSYLDGKSSLKEEQAVSHHHCEFGKWYYSDGLKKFGNIAALKEVEKPHEELHSLIREIIQAKQAGDVQKAEEKYRLVSEYSNTIVELLDKTESAANTAVE</sequence>
<keyword evidence="3" id="KW-1185">Reference proteome</keyword>
<dbReference type="Pfam" id="PF13682">
    <property type="entry name" value="CZB"/>
    <property type="match status" value="1"/>
</dbReference>
<evidence type="ECO:0000313" key="2">
    <source>
        <dbReference type="EMBL" id="UZW76886.1"/>
    </source>
</evidence>
<dbReference type="AlphaFoldDB" id="A0A9E8HUQ2"/>